<accession>A0A285RDE6</accession>
<name>A0A285RDE6_9PROT</name>
<organism evidence="1 2">
    <name type="scientific">Thalassospira xiamenensis</name>
    <dbReference type="NCBI Taxonomy" id="220697"/>
    <lineage>
        <taxon>Bacteria</taxon>
        <taxon>Pseudomonadati</taxon>
        <taxon>Pseudomonadota</taxon>
        <taxon>Alphaproteobacteria</taxon>
        <taxon>Rhodospirillales</taxon>
        <taxon>Thalassospiraceae</taxon>
        <taxon>Thalassospira</taxon>
    </lineage>
</organism>
<proteinExistence type="predicted"/>
<gene>
    <name evidence="1" type="ORF">SAMN05428964_101232</name>
</gene>
<dbReference type="AlphaFoldDB" id="A0A285RDE6"/>
<dbReference type="EMBL" id="OBMM01000001">
    <property type="protein sequence ID" value="SOB90422.1"/>
    <property type="molecule type" value="Genomic_DNA"/>
</dbReference>
<evidence type="ECO:0000313" key="1">
    <source>
        <dbReference type="EMBL" id="SOB90422.1"/>
    </source>
</evidence>
<dbReference type="Proteomes" id="UP000219068">
    <property type="component" value="Unassembled WGS sequence"/>
</dbReference>
<evidence type="ECO:0000313" key="2">
    <source>
        <dbReference type="Proteomes" id="UP000219068"/>
    </source>
</evidence>
<reference evidence="1 2" key="1">
    <citation type="submission" date="2017-08" db="EMBL/GenBank/DDBJ databases">
        <authorList>
            <person name="de Groot N.N."/>
        </authorList>
    </citation>
    <scope>NUCLEOTIDE SEQUENCE [LARGE SCALE GENOMIC DNA]</scope>
    <source>
        <strain evidence="1 2">USBA 78</strain>
    </source>
</reference>
<sequence>MCKADEFFAFKDVLTCLPVFALTGSVKKIDIQPGSEKKLVVRRFHIERAILGK</sequence>
<protein>
    <submittedName>
        <fullName evidence="1">Uncharacterized protein</fullName>
    </submittedName>
</protein>